<evidence type="ECO:0000259" key="10">
    <source>
        <dbReference type="PROSITE" id="PS50893"/>
    </source>
</evidence>
<dbReference type="GO" id="GO:0005886">
    <property type="term" value="C:plasma membrane"/>
    <property type="evidence" value="ECO:0007669"/>
    <property type="project" value="UniProtKB-SubCell"/>
</dbReference>
<reference evidence="13 14" key="1">
    <citation type="submission" date="2020-07" db="EMBL/GenBank/DDBJ databases">
        <title>Huge and variable diversity of episymbiotic CPR bacteria and DPANN archaea in groundwater ecosystems.</title>
        <authorList>
            <person name="He C.Y."/>
            <person name="Keren R."/>
            <person name="Whittaker M."/>
            <person name="Farag I.F."/>
            <person name="Doudna J."/>
            <person name="Cate J.H.D."/>
            <person name="Banfield J.F."/>
        </authorList>
    </citation>
    <scope>NUCLEOTIDE SEQUENCE [LARGE SCALE GENOMIC DNA]</scope>
    <source>
        <strain evidence="13">NC_groundwater_70_Ag_B-0.1um_54_66</strain>
    </source>
</reference>
<gene>
    <name evidence="13" type="ORF">HYS17_11245</name>
</gene>
<dbReference type="FunFam" id="3.40.50.300:FF:000299">
    <property type="entry name" value="ABC transporter ATP-binding protein/permease"/>
    <property type="match status" value="1"/>
</dbReference>
<evidence type="ECO:0000256" key="3">
    <source>
        <dbReference type="ARBA" id="ARBA00022475"/>
    </source>
</evidence>
<dbReference type="CDD" id="cd18587">
    <property type="entry name" value="ABC_6TM_LapB_like"/>
    <property type="match status" value="1"/>
</dbReference>
<dbReference type="PROSITE" id="PS00211">
    <property type="entry name" value="ABC_TRANSPORTER_1"/>
    <property type="match status" value="1"/>
</dbReference>
<keyword evidence="4 9" id="KW-0812">Transmembrane</keyword>
<evidence type="ECO:0000259" key="12">
    <source>
        <dbReference type="PROSITE" id="PS50990"/>
    </source>
</evidence>
<evidence type="ECO:0000313" key="14">
    <source>
        <dbReference type="Proteomes" id="UP000595362"/>
    </source>
</evidence>
<organism evidence="13 14">
    <name type="scientific">Micavibrio aeruginosavorus</name>
    <dbReference type="NCBI Taxonomy" id="349221"/>
    <lineage>
        <taxon>Bacteria</taxon>
        <taxon>Pseudomonadati</taxon>
        <taxon>Bdellovibrionota</taxon>
        <taxon>Bdellovibrionia</taxon>
        <taxon>Bdellovibrionales</taxon>
        <taxon>Pseudobdellovibrionaceae</taxon>
        <taxon>Micavibrio</taxon>
    </lineage>
</organism>
<evidence type="ECO:0000256" key="6">
    <source>
        <dbReference type="ARBA" id="ARBA00022840"/>
    </source>
</evidence>
<proteinExistence type="predicted"/>
<keyword evidence="6" id="KW-0067">ATP-binding</keyword>
<dbReference type="PANTHER" id="PTHR24221">
    <property type="entry name" value="ATP-BINDING CASSETTE SUB-FAMILY B"/>
    <property type="match status" value="1"/>
</dbReference>
<dbReference type="Pfam" id="PF03412">
    <property type="entry name" value="Peptidase_C39"/>
    <property type="match status" value="1"/>
</dbReference>
<dbReference type="Gene3D" id="1.20.1560.10">
    <property type="entry name" value="ABC transporter type 1, transmembrane domain"/>
    <property type="match status" value="1"/>
</dbReference>
<feature type="transmembrane region" description="Helical" evidence="9">
    <location>
        <begin position="300"/>
        <end position="318"/>
    </location>
</feature>
<feature type="transmembrane region" description="Helical" evidence="9">
    <location>
        <begin position="195"/>
        <end position="215"/>
    </location>
</feature>
<comment type="subcellular location">
    <subcellularLocation>
        <location evidence="1">Cell membrane</location>
        <topology evidence="1">Multi-pass membrane protein</topology>
    </subcellularLocation>
</comment>
<name>A0A7T5R1Z0_9BACT</name>
<dbReference type="PROSITE" id="PS50929">
    <property type="entry name" value="ABC_TM1F"/>
    <property type="match status" value="1"/>
</dbReference>
<evidence type="ECO:0000256" key="9">
    <source>
        <dbReference type="SAM" id="Phobius"/>
    </source>
</evidence>
<dbReference type="SUPFAM" id="SSF90123">
    <property type="entry name" value="ABC transporter transmembrane region"/>
    <property type="match status" value="1"/>
</dbReference>
<dbReference type="InterPro" id="IPR017871">
    <property type="entry name" value="ABC_transporter-like_CS"/>
</dbReference>
<accession>A0A7T5R1Z0</accession>
<dbReference type="GO" id="GO:0034040">
    <property type="term" value="F:ATPase-coupled lipid transmembrane transporter activity"/>
    <property type="evidence" value="ECO:0007669"/>
    <property type="project" value="TreeGrafter"/>
</dbReference>
<sequence>MNKPADAKDKKDPLLECLVFLTAHHGHARSAEALKAGLSYDEKGMTPETFCEAAQRLGFRTKVKESASLRAVSGDVLPAVMAMKGARAIVLVSKGKDGKARVYDPATAEAREVKIADLDKAYAGYHILIHPTSVFTDPAQAHPEDYDRSWFWSLVHDCKGIYGRVVVASILINLFGLVSPLFIMNVYDRVIPNAAIETGWVLAIGALTAFAFDFIMRTLRGYFIDVAGRRIDVVASRRIYDQVLNMKLSGKPASGGAFANMLREFDSVRDFITSATLTALVDLPFTLLFLLAIYLLAGPVALMLFFLIMAVAGIGMLLQVSLRALVARSTHAAEAKHGLLVETIGALEAIKSIGADGRLRARYGTHVGEAAEFATHSRFISGLGVNIATFLQQSSAIIIVLMGMYMVRDGDMSMGALIAAVMLGGRAIAPIGQVANLLTRYHQSRSSLNGLNSLMAKAIERPAHKQFLHRPHLEGKIAFDRVCFSYPGTDRNVLDNLSFTLGAGEKTGIIGRVGSGKSTIARLMMGLYEPQSGALLADDTDYRQIDPADLRRNIAYIAQDVVLFRGTIRENIAIARPQASEAEILEAAQASGVHEFISRHPMGYDAPVGERGEGLSGGQRQAIALARAMLLKPQIFVCDEPTNAMDSFAEEAFVRHIKGQIADKTFVLITHRQNLLTLVDRLILIDQGKILMDDSRDRVLQALAQGRLSSPQAQQGAA</sequence>
<evidence type="ECO:0000256" key="5">
    <source>
        <dbReference type="ARBA" id="ARBA00022741"/>
    </source>
</evidence>
<protein>
    <submittedName>
        <fullName evidence="13">Type I secretion system permease/ATPase</fullName>
    </submittedName>
</protein>
<evidence type="ECO:0000313" key="13">
    <source>
        <dbReference type="EMBL" id="QQG36053.1"/>
    </source>
</evidence>
<evidence type="ECO:0000256" key="8">
    <source>
        <dbReference type="ARBA" id="ARBA00023136"/>
    </source>
</evidence>
<dbReference type="Gene3D" id="3.40.50.300">
    <property type="entry name" value="P-loop containing nucleotide triphosphate hydrolases"/>
    <property type="match status" value="1"/>
</dbReference>
<dbReference type="InterPro" id="IPR011527">
    <property type="entry name" value="ABC1_TM_dom"/>
</dbReference>
<dbReference type="CDD" id="cd03245">
    <property type="entry name" value="ABCC_bacteriocin_exporters"/>
    <property type="match status" value="1"/>
</dbReference>
<keyword evidence="3" id="KW-1003">Cell membrane</keyword>
<evidence type="ECO:0000256" key="1">
    <source>
        <dbReference type="ARBA" id="ARBA00004651"/>
    </source>
</evidence>
<dbReference type="Gene3D" id="3.90.70.10">
    <property type="entry name" value="Cysteine proteinases"/>
    <property type="match status" value="1"/>
</dbReference>
<dbReference type="GO" id="GO:0008233">
    <property type="term" value="F:peptidase activity"/>
    <property type="evidence" value="ECO:0007669"/>
    <property type="project" value="InterPro"/>
</dbReference>
<dbReference type="InterPro" id="IPR027417">
    <property type="entry name" value="P-loop_NTPase"/>
</dbReference>
<dbReference type="Proteomes" id="UP000595362">
    <property type="component" value="Chromosome"/>
</dbReference>
<dbReference type="GO" id="GO:0016887">
    <property type="term" value="F:ATP hydrolysis activity"/>
    <property type="evidence" value="ECO:0007669"/>
    <property type="project" value="InterPro"/>
</dbReference>
<feature type="transmembrane region" description="Helical" evidence="9">
    <location>
        <begin position="413"/>
        <end position="438"/>
    </location>
</feature>
<dbReference type="GO" id="GO:0005524">
    <property type="term" value="F:ATP binding"/>
    <property type="evidence" value="ECO:0007669"/>
    <property type="project" value="UniProtKB-KW"/>
</dbReference>
<feature type="transmembrane region" description="Helical" evidence="9">
    <location>
        <begin position="271"/>
        <end position="294"/>
    </location>
</feature>
<dbReference type="EMBL" id="CP066681">
    <property type="protein sequence ID" value="QQG36053.1"/>
    <property type="molecule type" value="Genomic_DNA"/>
</dbReference>
<dbReference type="Pfam" id="PF00005">
    <property type="entry name" value="ABC_tran"/>
    <property type="match status" value="1"/>
</dbReference>
<dbReference type="Pfam" id="PF00664">
    <property type="entry name" value="ABC_membrane"/>
    <property type="match status" value="1"/>
</dbReference>
<feature type="transmembrane region" description="Helical" evidence="9">
    <location>
        <begin position="161"/>
        <end position="183"/>
    </location>
</feature>
<feature type="domain" description="ABC transporter" evidence="10">
    <location>
        <begin position="477"/>
        <end position="712"/>
    </location>
</feature>
<evidence type="ECO:0000256" key="4">
    <source>
        <dbReference type="ARBA" id="ARBA00022692"/>
    </source>
</evidence>
<dbReference type="InterPro" id="IPR005074">
    <property type="entry name" value="Peptidase_C39"/>
</dbReference>
<dbReference type="InterPro" id="IPR036640">
    <property type="entry name" value="ABC1_TM_sf"/>
</dbReference>
<dbReference type="GO" id="GO:0006508">
    <property type="term" value="P:proteolysis"/>
    <property type="evidence" value="ECO:0007669"/>
    <property type="project" value="InterPro"/>
</dbReference>
<dbReference type="SMART" id="SM00382">
    <property type="entry name" value="AAA"/>
    <property type="match status" value="1"/>
</dbReference>
<evidence type="ECO:0000256" key="7">
    <source>
        <dbReference type="ARBA" id="ARBA00022989"/>
    </source>
</evidence>
<dbReference type="InterPro" id="IPR017750">
    <property type="entry name" value="ATPase_T1SS"/>
</dbReference>
<dbReference type="GO" id="GO:0140359">
    <property type="term" value="F:ABC-type transporter activity"/>
    <property type="evidence" value="ECO:0007669"/>
    <property type="project" value="InterPro"/>
</dbReference>
<keyword evidence="5" id="KW-0547">Nucleotide-binding</keyword>
<keyword evidence="2" id="KW-0813">Transport</keyword>
<dbReference type="AlphaFoldDB" id="A0A7T5R1Z0"/>
<dbReference type="InterPro" id="IPR039421">
    <property type="entry name" value="Type_1_exporter"/>
</dbReference>
<feature type="transmembrane region" description="Helical" evidence="9">
    <location>
        <begin position="383"/>
        <end position="407"/>
    </location>
</feature>
<dbReference type="InterPro" id="IPR003593">
    <property type="entry name" value="AAA+_ATPase"/>
</dbReference>
<feature type="domain" description="Peptidase C39" evidence="12">
    <location>
        <begin position="6"/>
        <end position="129"/>
    </location>
</feature>
<feature type="domain" description="ABC transmembrane type-1" evidence="11">
    <location>
        <begin position="165"/>
        <end position="443"/>
    </location>
</feature>
<dbReference type="NCBIfam" id="TIGR03375">
    <property type="entry name" value="type_I_sec_LssB"/>
    <property type="match status" value="1"/>
</dbReference>
<dbReference type="PANTHER" id="PTHR24221:SF248">
    <property type="entry name" value="ABC TRANSPORTER TRANSMEMBRANE REGION"/>
    <property type="match status" value="1"/>
</dbReference>
<dbReference type="InterPro" id="IPR003439">
    <property type="entry name" value="ABC_transporter-like_ATP-bd"/>
</dbReference>
<evidence type="ECO:0000256" key="2">
    <source>
        <dbReference type="ARBA" id="ARBA00022448"/>
    </source>
</evidence>
<evidence type="ECO:0000259" key="11">
    <source>
        <dbReference type="PROSITE" id="PS50929"/>
    </source>
</evidence>
<dbReference type="PROSITE" id="PS50990">
    <property type="entry name" value="PEPTIDASE_C39"/>
    <property type="match status" value="1"/>
</dbReference>
<dbReference type="PROSITE" id="PS50893">
    <property type="entry name" value="ABC_TRANSPORTER_2"/>
    <property type="match status" value="1"/>
</dbReference>
<keyword evidence="8 9" id="KW-0472">Membrane</keyword>
<dbReference type="SUPFAM" id="SSF52540">
    <property type="entry name" value="P-loop containing nucleoside triphosphate hydrolases"/>
    <property type="match status" value="1"/>
</dbReference>
<keyword evidence="7 9" id="KW-1133">Transmembrane helix</keyword>